<accession>A0ABQ3YVX8</accession>
<name>A0ABQ3YVX8_9ACTN</name>
<dbReference type="InterPro" id="IPR050417">
    <property type="entry name" value="Sugar_Epim/Isomerase"/>
</dbReference>
<sequence length="257" mass="27684">MRLAACAEMLFLGLPFAERVRRIADLGFEVEIWDWQTKDLDVLAKTGATFSSMTGYLTGTLADPAGAERLLCTAELSLQRAEQLDCPRLNIHGTGLDDRGLPVVAATEVTPAMWLTAARTLERLAALGERAGRVFTLENLNTAVDHPGTPFAKAADTLALVEAVGSPHLRLNLDLYHAQIGEGNLVELVERALPYVGEIQVADVPGRCEPGTGEIHYPAVAAALRKLGYDGVVALEGWAAGDPEQALTRFREAFEAH</sequence>
<organism evidence="4 5">
    <name type="scientific">Paractinoplanes durhamensis</name>
    <dbReference type="NCBI Taxonomy" id="113563"/>
    <lineage>
        <taxon>Bacteria</taxon>
        <taxon>Bacillati</taxon>
        <taxon>Actinomycetota</taxon>
        <taxon>Actinomycetes</taxon>
        <taxon>Micromonosporales</taxon>
        <taxon>Micromonosporaceae</taxon>
        <taxon>Paractinoplanes</taxon>
    </lineage>
</organism>
<keyword evidence="5" id="KW-1185">Reference proteome</keyword>
<dbReference type="PIRSF" id="PIRSF006241">
    <property type="entry name" value="HyI"/>
    <property type="match status" value="1"/>
</dbReference>
<dbReference type="InterPro" id="IPR026040">
    <property type="entry name" value="HyI-like"/>
</dbReference>
<evidence type="ECO:0000313" key="4">
    <source>
        <dbReference type="EMBL" id="GIE01744.1"/>
    </source>
</evidence>
<dbReference type="Pfam" id="PF01261">
    <property type="entry name" value="AP_endonuc_2"/>
    <property type="match status" value="1"/>
</dbReference>
<evidence type="ECO:0000259" key="3">
    <source>
        <dbReference type="Pfam" id="PF01261"/>
    </source>
</evidence>
<protein>
    <submittedName>
        <fullName evidence="4">Hydroxypyruvate isomerase</fullName>
    </submittedName>
</protein>
<dbReference type="InterPro" id="IPR036237">
    <property type="entry name" value="Xyl_isomerase-like_sf"/>
</dbReference>
<proteinExistence type="inferred from homology"/>
<keyword evidence="1 2" id="KW-0413">Isomerase</keyword>
<dbReference type="RefSeq" id="WP_203727504.1">
    <property type="nucleotide sequence ID" value="NZ_BAAATX010000005.1"/>
</dbReference>
<gene>
    <name evidence="4" type="ORF">Adu01nite_30940</name>
</gene>
<evidence type="ECO:0000256" key="1">
    <source>
        <dbReference type="ARBA" id="ARBA00023235"/>
    </source>
</evidence>
<feature type="domain" description="Xylose isomerase-like TIM barrel" evidence="3">
    <location>
        <begin position="42"/>
        <end position="246"/>
    </location>
</feature>
<dbReference type="PANTHER" id="PTHR43489">
    <property type="entry name" value="ISOMERASE"/>
    <property type="match status" value="1"/>
</dbReference>
<dbReference type="EMBL" id="BOML01000025">
    <property type="protein sequence ID" value="GIE01744.1"/>
    <property type="molecule type" value="Genomic_DNA"/>
</dbReference>
<evidence type="ECO:0000256" key="2">
    <source>
        <dbReference type="PIRNR" id="PIRNR006241"/>
    </source>
</evidence>
<dbReference type="InterPro" id="IPR013022">
    <property type="entry name" value="Xyl_isomerase-like_TIM-brl"/>
</dbReference>
<comment type="similarity">
    <text evidence="2">Belongs to the hyi family.</text>
</comment>
<dbReference type="Proteomes" id="UP000637628">
    <property type="component" value="Unassembled WGS sequence"/>
</dbReference>
<dbReference type="SUPFAM" id="SSF51658">
    <property type="entry name" value="Xylose isomerase-like"/>
    <property type="match status" value="1"/>
</dbReference>
<evidence type="ECO:0000313" key="5">
    <source>
        <dbReference type="Proteomes" id="UP000637628"/>
    </source>
</evidence>
<dbReference type="GO" id="GO:0016853">
    <property type="term" value="F:isomerase activity"/>
    <property type="evidence" value="ECO:0007669"/>
    <property type="project" value="UniProtKB-KW"/>
</dbReference>
<reference evidence="4 5" key="1">
    <citation type="submission" date="2021-01" db="EMBL/GenBank/DDBJ databases">
        <title>Whole genome shotgun sequence of Actinoplanes durhamensis NBRC 14914.</title>
        <authorList>
            <person name="Komaki H."/>
            <person name="Tamura T."/>
        </authorList>
    </citation>
    <scope>NUCLEOTIDE SEQUENCE [LARGE SCALE GENOMIC DNA]</scope>
    <source>
        <strain evidence="4 5">NBRC 14914</strain>
    </source>
</reference>
<dbReference type="Gene3D" id="3.20.20.150">
    <property type="entry name" value="Divalent-metal-dependent TIM barrel enzymes"/>
    <property type="match status" value="1"/>
</dbReference>
<comment type="caution">
    <text evidence="4">The sequence shown here is derived from an EMBL/GenBank/DDBJ whole genome shotgun (WGS) entry which is preliminary data.</text>
</comment>